<reference evidence="2 3" key="1">
    <citation type="submission" date="2024-09" db="EMBL/GenBank/DDBJ databases">
        <authorList>
            <person name="Sun Q."/>
            <person name="Mori K."/>
        </authorList>
    </citation>
    <scope>NUCLEOTIDE SEQUENCE [LARGE SCALE GENOMIC DNA]</scope>
    <source>
        <strain evidence="2 3">CCM 7792</strain>
    </source>
</reference>
<name>A0ABV6FHY5_9BURK</name>
<gene>
    <name evidence="2" type="ORF">ACFFJK_14640</name>
</gene>
<evidence type="ECO:0000256" key="1">
    <source>
        <dbReference type="SAM" id="SignalP"/>
    </source>
</evidence>
<comment type="caution">
    <text evidence="2">The sequence shown here is derived from an EMBL/GenBank/DDBJ whole genome shotgun (WGS) entry which is preliminary data.</text>
</comment>
<sequence>MPFIRRSRLAALALLGAACLSANAAPTPATVRAEIEALLGRITASGCQFERNRSWHSGDDARAHLLRKLKHIEGRPETVTSTEQFIEFAASKSSFSGRPYRVRCGNGDPVESRAWLHRELKALRAADTRAKQ</sequence>
<dbReference type="Proteomes" id="UP001589773">
    <property type="component" value="Unassembled WGS sequence"/>
</dbReference>
<accession>A0ABV6FHY5</accession>
<dbReference type="PROSITE" id="PS51257">
    <property type="entry name" value="PROKAR_LIPOPROTEIN"/>
    <property type="match status" value="1"/>
</dbReference>
<dbReference type="InterPro" id="IPR035242">
    <property type="entry name" value="DUF5329"/>
</dbReference>
<dbReference type="EMBL" id="JBHLWP010000013">
    <property type="protein sequence ID" value="MFC0253135.1"/>
    <property type="molecule type" value="Genomic_DNA"/>
</dbReference>
<feature type="chain" id="PRO_5047302412" evidence="1">
    <location>
        <begin position="25"/>
        <end position="132"/>
    </location>
</feature>
<dbReference type="Pfam" id="PF17263">
    <property type="entry name" value="DUF5329"/>
    <property type="match status" value="1"/>
</dbReference>
<evidence type="ECO:0000313" key="2">
    <source>
        <dbReference type="EMBL" id="MFC0253135.1"/>
    </source>
</evidence>
<dbReference type="RefSeq" id="WP_379680102.1">
    <property type="nucleotide sequence ID" value="NZ_JBHLWP010000013.1"/>
</dbReference>
<keyword evidence="1" id="KW-0732">Signal</keyword>
<protein>
    <submittedName>
        <fullName evidence="2">DUF5329 domain-containing protein</fullName>
    </submittedName>
</protein>
<organism evidence="2 3">
    <name type="scientific">Massilia consociata</name>
    <dbReference type="NCBI Taxonomy" id="760117"/>
    <lineage>
        <taxon>Bacteria</taxon>
        <taxon>Pseudomonadati</taxon>
        <taxon>Pseudomonadota</taxon>
        <taxon>Betaproteobacteria</taxon>
        <taxon>Burkholderiales</taxon>
        <taxon>Oxalobacteraceae</taxon>
        <taxon>Telluria group</taxon>
        <taxon>Massilia</taxon>
    </lineage>
</organism>
<feature type="signal peptide" evidence="1">
    <location>
        <begin position="1"/>
        <end position="24"/>
    </location>
</feature>
<evidence type="ECO:0000313" key="3">
    <source>
        <dbReference type="Proteomes" id="UP001589773"/>
    </source>
</evidence>
<proteinExistence type="predicted"/>
<keyword evidence="3" id="KW-1185">Reference proteome</keyword>